<evidence type="ECO:0000313" key="3">
    <source>
        <dbReference type="Proteomes" id="UP001205890"/>
    </source>
</evidence>
<proteinExistence type="predicted"/>
<dbReference type="Pfam" id="PF06823">
    <property type="entry name" value="DUF1236"/>
    <property type="match status" value="1"/>
</dbReference>
<name>A0ABT1LEY6_9HYPH</name>
<keyword evidence="1" id="KW-0812">Transmembrane</keyword>
<reference evidence="2 3" key="1">
    <citation type="submission" date="2022-07" db="EMBL/GenBank/DDBJ databases">
        <authorList>
            <person name="Li W.-J."/>
            <person name="Deng Q.-Q."/>
        </authorList>
    </citation>
    <scope>NUCLEOTIDE SEQUENCE [LARGE SCALE GENOMIC DNA]</scope>
    <source>
        <strain evidence="2 3">SYSU M60028</strain>
    </source>
</reference>
<protein>
    <submittedName>
        <fullName evidence="2">DUF1236 domain-containing protein</fullName>
    </submittedName>
</protein>
<gene>
    <name evidence="2" type="ORF">NK718_12330</name>
</gene>
<sequence length="141" mass="14451">MSIFKQQRPTMRLAAIGALAIGLPLAGCASGAGTGAAGGAVAGAAVGGPVGAVVGGVTGAAVGAALTPDETTRVRTYVVAQRHPSVRVRDEVVVGYPLPRNVRLYPVPASVGLSTEYRYAVVNNRRVLVEPDTREVVYIIQ</sequence>
<evidence type="ECO:0000313" key="2">
    <source>
        <dbReference type="EMBL" id="MCP8939305.1"/>
    </source>
</evidence>
<comment type="caution">
    <text evidence="2">The sequence shown here is derived from an EMBL/GenBank/DDBJ whole genome shotgun (WGS) entry which is preliminary data.</text>
</comment>
<keyword evidence="3" id="KW-1185">Reference proteome</keyword>
<dbReference type="EMBL" id="JANCLU010000011">
    <property type="protein sequence ID" value="MCP8939305.1"/>
    <property type="molecule type" value="Genomic_DNA"/>
</dbReference>
<organism evidence="2 3">
    <name type="scientific">Alsobacter ponti</name>
    <dbReference type="NCBI Taxonomy" id="2962936"/>
    <lineage>
        <taxon>Bacteria</taxon>
        <taxon>Pseudomonadati</taxon>
        <taxon>Pseudomonadota</taxon>
        <taxon>Alphaproteobacteria</taxon>
        <taxon>Hyphomicrobiales</taxon>
        <taxon>Alsobacteraceae</taxon>
        <taxon>Alsobacter</taxon>
    </lineage>
</organism>
<keyword evidence="1" id="KW-0472">Membrane</keyword>
<accession>A0ABT1LEY6</accession>
<feature type="transmembrane region" description="Helical" evidence="1">
    <location>
        <begin position="41"/>
        <end position="66"/>
    </location>
</feature>
<dbReference type="InterPro" id="IPR009642">
    <property type="entry name" value="DUF1236"/>
</dbReference>
<dbReference type="Proteomes" id="UP001205890">
    <property type="component" value="Unassembled WGS sequence"/>
</dbReference>
<evidence type="ECO:0000256" key="1">
    <source>
        <dbReference type="SAM" id="Phobius"/>
    </source>
</evidence>
<keyword evidence="1" id="KW-1133">Transmembrane helix</keyword>